<dbReference type="GeneID" id="30680095"/>
<organism evidence="9 10">
    <name type="scientific">Ignicoccus islandicus DSM 13165</name>
    <dbReference type="NCBI Taxonomy" id="940295"/>
    <lineage>
        <taxon>Archaea</taxon>
        <taxon>Thermoproteota</taxon>
        <taxon>Thermoprotei</taxon>
        <taxon>Desulfurococcales</taxon>
        <taxon>Desulfurococcaceae</taxon>
        <taxon>Ignicoccus</taxon>
    </lineage>
</organism>
<keyword evidence="10" id="KW-1185">Reference proteome</keyword>
<dbReference type="InterPro" id="IPR034405">
    <property type="entry name" value="F420"/>
</dbReference>
<feature type="binding site" evidence="6">
    <location>
        <position position="79"/>
    </location>
    <ligand>
        <name>[4Fe-4S] cluster</name>
        <dbReference type="ChEBI" id="CHEBI:49883"/>
        <note>4Fe-4S-S-AdoMet</note>
    </ligand>
</feature>
<dbReference type="SFLD" id="SFLDF00343">
    <property type="entry name" value="aminofutalosine_synthase_(mqnE"/>
    <property type="match status" value="1"/>
</dbReference>
<keyword evidence="3" id="KW-0479">Metal-binding</keyword>
<sequence>MKPIEGVVLRDPDVNKSDIASIVEKSLKGEKLNVDDIYALLKSDELWVLGKVATTIKRVLHSDICTYIKNMILNYTNICIIKCKFCAFYRDINDGYTMSIEEAVKKVYAYWQKYGIRQVLIQGGVNPLLGIEYYEDLFKSIKRVTRNRVAIHALSPVEIDYLSKKYKMSYRELLSRLKDSGMDSLPGGGAELLIERVRRILSPNKISTETWLRIVEEAHKLNIPTSVTMMYGHIETVYERAIHLYRLYELNERVPGSLAFIAWNFEPNNTELSREFEIKYPYGGYELLRIISTARITFREVIPNIQAGWLTVGERVAQLSFKFGANDWGGTLYEEKVIPSTGLRIQIPTTQRIENLIKEVGCTPKERDNWYRIVD</sequence>
<comment type="cofactor">
    <cofactor evidence="6">
        <name>[4Fe-4S] cluster</name>
        <dbReference type="ChEBI" id="CHEBI:49883"/>
    </cofactor>
    <text evidence="6">Binds 1 [4Fe-4S] cluster. The cluster is coordinated with 3 cysteines and an exchangeable S-adenosyl-L-methionine.</text>
</comment>
<dbReference type="PANTHER" id="PTHR43076">
    <property type="entry name" value="FO SYNTHASE (COFH)"/>
    <property type="match status" value="1"/>
</dbReference>
<proteinExistence type="predicted"/>
<dbReference type="NCBIfam" id="TIGR00423">
    <property type="entry name" value="CofH family radical SAM protein"/>
    <property type="match status" value="1"/>
</dbReference>
<dbReference type="EMBL" id="CP006867">
    <property type="protein sequence ID" value="ALU11663.1"/>
    <property type="molecule type" value="Genomic_DNA"/>
</dbReference>
<keyword evidence="5 6" id="KW-0411">Iron-sulfur</keyword>
<dbReference type="RefSeq" id="WP_236943435.1">
    <property type="nucleotide sequence ID" value="NZ_CP006867.1"/>
</dbReference>
<dbReference type="STRING" id="940295.EYM_03510"/>
<keyword evidence="1 6" id="KW-0004">4Fe-4S</keyword>
<dbReference type="GO" id="GO:0051539">
    <property type="term" value="F:4 iron, 4 sulfur cluster binding"/>
    <property type="evidence" value="ECO:0007669"/>
    <property type="project" value="UniProtKB-KW"/>
</dbReference>
<dbReference type="SUPFAM" id="SSF102114">
    <property type="entry name" value="Radical SAM enzymes"/>
    <property type="match status" value="1"/>
</dbReference>
<dbReference type="SFLD" id="SFLDS00029">
    <property type="entry name" value="Radical_SAM"/>
    <property type="match status" value="1"/>
</dbReference>
<dbReference type="GO" id="GO:0016765">
    <property type="term" value="F:transferase activity, transferring alkyl or aryl (other than methyl) groups"/>
    <property type="evidence" value="ECO:0007669"/>
    <property type="project" value="InterPro"/>
</dbReference>
<evidence type="ECO:0000313" key="10">
    <source>
        <dbReference type="Proteomes" id="UP000060778"/>
    </source>
</evidence>
<feature type="binding site" evidence="7">
    <location>
        <position position="191"/>
    </location>
    <ligand>
        <name>S-adenosyl-L-methionine</name>
        <dbReference type="ChEBI" id="CHEBI:59789"/>
    </ligand>
</feature>
<dbReference type="CDD" id="cd01335">
    <property type="entry name" value="Radical_SAM"/>
    <property type="match status" value="1"/>
</dbReference>
<keyword evidence="4 6" id="KW-0408">Iron</keyword>
<dbReference type="InterPro" id="IPR007197">
    <property type="entry name" value="rSAM"/>
</dbReference>
<dbReference type="Gene3D" id="3.20.20.70">
    <property type="entry name" value="Aldolase class I"/>
    <property type="match status" value="1"/>
</dbReference>
<dbReference type="InterPro" id="IPR013785">
    <property type="entry name" value="Aldolase_TIM"/>
</dbReference>
<name>A0A0U3FMQ7_9CREN</name>
<dbReference type="PIRSF" id="PIRSF004762">
    <property type="entry name" value="CHP00423"/>
    <property type="match status" value="1"/>
</dbReference>
<evidence type="ECO:0000313" key="9">
    <source>
        <dbReference type="EMBL" id="ALU11663.1"/>
    </source>
</evidence>
<dbReference type="PROSITE" id="PS51918">
    <property type="entry name" value="RADICAL_SAM"/>
    <property type="match status" value="1"/>
</dbReference>
<evidence type="ECO:0000256" key="5">
    <source>
        <dbReference type="ARBA" id="ARBA00023014"/>
    </source>
</evidence>
<dbReference type="PANTHER" id="PTHR43076:SF1">
    <property type="entry name" value="LIPOYL SYNTHASE 2"/>
    <property type="match status" value="1"/>
</dbReference>
<evidence type="ECO:0000256" key="4">
    <source>
        <dbReference type="ARBA" id="ARBA00023004"/>
    </source>
</evidence>
<dbReference type="Proteomes" id="UP000060778">
    <property type="component" value="Chromosome"/>
</dbReference>
<dbReference type="GO" id="GO:0046872">
    <property type="term" value="F:metal ion binding"/>
    <property type="evidence" value="ECO:0007669"/>
    <property type="project" value="UniProtKB-KW"/>
</dbReference>
<evidence type="ECO:0000256" key="2">
    <source>
        <dbReference type="ARBA" id="ARBA00022691"/>
    </source>
</evidence>
<feature type="binding site" evidence="7">
    <location>
        <position position="155"/>
    </location>
    <ligand>
        <name>(3R)-3-methyl-D-ornithine</name>
        <dbReference type="ChEBI" id="CHEBI:64642"/>
    </ligand>
</feature>
<dbReference type="PATRIC" id="fig|940295.4.peg.680"/>
<evidence type="ECO:0000256" key="7">
    <source>
        <dbReference type="PIRSR" id="PIRSR004762-2"/>
    </source>
</evidence>
<feature type="binding site" evidence="7">
    <location>
        <position position="85"/>
    </location>
    <ligand>
        <name>S-adenosyl-L-methionine</name>
        <dbReference type="ChEBI" id="CHEBI:59789"/>
    </ligand>
</feature>
<feature type="domain" description="Radical SAM core" evidence="8">
    <location>
        <begin position="65"/>
        <end position="299"/>
    </location>
</feature>
<protein>
    <submittedName>
        <fullName evidence="9">Radical SAM protein</fullName>
    </submittedName>
</protein>
<dbReference type="Pfam" id="PF04055">
    <property type="entry name" value="Radical_SAM"/>
    <property type="match status" value="1"/>
</dbReference>
<feature type="binding site" evidence="6">
    <location>
        <position position="86"/>
    </location>
    <ligand>
        <name>[4Fe-4S] cluster</name>
        <dbReference type="ChEBI" id="CHEBI:49883"/>
        <note>4Fe-4S-S-AdoMet</note>
    </ligand>
</feature>
<evidence type="ECO:0000256" key="3">
    <source>
        <dbReference type="ARBA" id="ARBA00022723"/>
    </source>
</evidence>
<dbReference type="GO" id="GO:0044689">
    <property type="term" value="F:7,8-didemethyl-8-hydroxy-5-deazariboflavin synthase activity"/>
    <property type="evidence" value="ECO:0007669"/>
    <property type="project" value="TreeGrafter"/>
</dbReference>
<gene>
    <name evidence="9" type="ORF">EYM_03510</name>
</gene>
<dbReference type="SFLD" id="SFLDF00342">
    <property type="entry name" value="cyclic_dehypoxanthine_futalosi"/>
    <property type="match status" value="1"/>
</dbReference>
<feature type="binding site" evidence="6">
    <location>
        <position position="83"/>
    </location>
    <ligand>
        <name>[4Fe-4S] cluster</name>
        <dbReference type="ChEBI" id="CHEBI:49883"/>
        <note>4Fe-4S-S-AdoMet</note>
    </ligand>
</feature>
<dbReference type="SFLD" id="SFLDG01064">
    <property type="entry name" value="F420__menaquinone_cofactor_bio"/>
    <property type="match status" value="1"/>
</dbReference>
<dbReference type="InterPro" id="IPR020050">
    <property type="entry name" value="FO_synthase_su2"/>
</dbReference>
<dbReference type="InterPro" id="IPR045567">
    <property type="entry name" value="CofH/MnqC-like_C"/>
</dbReference>
<dbReference type="KEGG" id="iis:EYM_03510"/>
<dbReference type="AlphaFoldDB" id="A0A0U3FMQ7"/>
<reference evidence="9 10" key="1">
    <citation type="submission" date="2013-11" db="EMBL/GenBank/DDBJ databases">
        <title>Comparative genomics of Ignicoccus.</title>
        <authorList>
            <person name="Podar M."/>
        </authorList>
    </citation>
    <scope>NUCLEOTIDE SEQUENCE [LARGE SCALE GENOMIC DNA]</scope>
    <source>
        <strain evidence="9 10">DSM 13165</strain>
    </source>
</reference>
<accession>A0A0U3FMQ7</accession>
<evidence type="ECO:0000259" key="8">
    <source>
        <dbReference type="PROSITE" id="PS51918"/>
    </source>
</evidence>
<evidence type="ECO:0000256" key="6">
    <source>
        <dbReference type="PIRSR" id="PIRSR004762-1"/>
    </source>
</evidence>
<dbReference type="Pfam" id="PF19288">
    <property type="entry name" value="CofH_C"/>
    <property type="match status" value="1"/>
</dbReference>
<dbReference type="InterPro" id="IPR058240">
    <property type="entry name" value="rSAM_sf"/>
</dbReference>
<evidence type="ECO:0000256" key="1">
    <source>
        <dbReference type="ARBA" id="ARBA00022485"/>
    </source>
</evidence>
<dbReference type="SFLD" id="SFLDG01389">
    <property type="entry name" value="menaquinone_synthsis_involved"/>
    <property type="match status" value="1"/>
</dbReference>
<keyword evidence="2 6" id="KW-0949">S-adenosyl-L-methionine</keyword>